<organism evidence="1 2">
    <name type="scientific">Hymenobacter arizonensis</name>
    <name type="common">Siccationidurans arizonensis</name>
    <dbReference type="NCBI Taxonomy" id="1227077"/>
    <lineage>
        <taxon>Bacteria</taxon>
        <taxon>Pseudomonadati</taxon>
        <taxon>Bacteroidota</taxon>
        <taxon>Cytophagia</taxon>
        <taxon>Cytophagales</taxon>
        <taxon>Hymenobacteraceae</taxon>
        <taxon>Hymenobacter</taxon>
    </lineage>
</organism>
<proteinExistence type="predicted"/>
<sequence>MAAAVASHAQTLTPVAVPGRAAVKLEKVLKKIRNGVVTDKRPASLPVEARPALNRILVESTNEFLAITSTNPTKEAYLQSLDASLNQLHPLVKKVEERQDLAVYYQDLLEIVGLESSEGLLSAFVEKKPVAARR</sequence>
<evidence type="ECO:0000313" key="1">
    <source>
        <dbReference type="EMBL" id="SFQ76552.1"/>
    </source>
</evidence>
<dbReference type="Proteomes" id="UP000199029">
    <property type="component" value="Unassembled WGS sequence"/>
</dbReference>
<dbReference type="EMBL" id="FOXS01000007">
    <property type="protein sequence ID" value="SFQ76552.1"/>
    <property type="molecule type" value="Genomic_DNA"/>
</dbReference>
<gene>
    <name evidence="1" type="ORF">SAMN04515668_4225</name>
</gene>
<dbReference type="AlphaFoldDB" id="A0A1I6B6J0"/>
<dbReference type="InterPro" id="IPR038360">
    <property type="entry name" value="DUF4844_sf"/>
</dbReference>
<evidence type="ECO:0000313" key="2">
    <source>
        <dbReference type="Proteomes" id="UP000199029"/>
    </source>
</evidence>
<dbReference type="InterPro" id="IPR032301">
    <property type="entry name" value="DUF4844"/>
</dbReference>
<dbReference type="Gene3D" id="1.20.1480.40">
    <property type="entry name" value="Uncharacterised protein PF16133, DUF4844"/>
    <property type="match status" value="1"/>
</dbReference>
<reference evidence="2" key="1">
    <citation type="submission" date="2016-10" db="EMBL/GenBank/DDBJ databases">
        <authorList>
            <person name="Varghese N."/>
            <person name="Submissions S."/>
        </authorList>
    </citation>
    <scope>NUCLEOTIDE SEQUENCE [LARGE SCALE GENOMIC DNA]</scope>
    <source>
        <strain evidence="2">OR362-8,ATCC BAA-1266,JCM 13504</strain>
    </source>
</reference>
<keyword evidence="2" id="KW-1185">Reference proteome</keyword>
<dbReference type="Pfam" id="PF16133">
    <property type="entry name" value="DUF4844"/>
    <property type="match status" value="1"/>
</dbReference>
<protein>
    <submittedName>
        <fullName evidence="1">Uncharacterized protein</fullName>
    </submittedName>
</protein>
<dbReference type="STRING" id="1227077.SAMN04515668_4225"/>
<name>A0A1I6B6J0_HYMAR</name>
<accession>A0A1I6B6J0</accession>